<proteinExistence type="inferred from homology"/>
<dbReference type="PROSITE" id="PS50093">
    <property type="entry name" value="PKD"/>
    <property type="match status" value="1"/>
</dbReference>
<comment type="caution">
    <text evidence="8">The sequence shown here is derived from an EMBL/GenBank/DDBJ whole genome shotgun (WGS) entry which is preliminary data.</text>
</comment>
<evidence type="ECO:0000256" key="1">
    <source>
        <dbReference type="ARBA" id="ARBA00001913"/>
    </source>
</evidence>
<dbReference type="SUPFAM" id="SSF49299">
    <property type="entry name" value="PKD domain"/>
    <property type="match status" value="1"/>
</dbReference>
<dbReference type="EMBL" id="JAJIRN010000005">
    <property type="protein sequence ID" value="MCV2368836.1"/>
    <property type="molecule type" value="Genomic_DNA"/>
</dbReference>
<dbReference type="RefSeq" id="WP_263571431.1">
    <property type="nucleotide sequence ID" value="NZ_JAJIRN010000005.1"/>
</dbReference>
<comment type="similarity">
    <text evidence="3 4">Belongs to the peptidase M14 family.</text>
</comment>
<dbReference type="InterPro" id="IPR035986">
    <property type="entry name" value="PKD_dom_sf"/>
</dbReference>
<feature type="chain" id="PRO_5046861432" evidence="5">
    <location>
        <begin position="28"/>
        <end position="772"/>
    </location>
</feature>
<dbReference type="Pfam" id="PF00246">
    <property type="entry name" value="Peptidase_M14"/>
    <property type="match status" value="1"/>
</dbReference>
<feature type="active site" description="Proton donor/acceptor" evidence="4">
    <location>
        <position position="424"/>
    </location>
</feature>
<dbReference type="SUPFAM" id="SSF53187">
    <property type="entry name" value="Zn-dependent exopeptidases"/>
    <property type="match status" value="1"/>
</dbReference>
<dbReference type="CDD" id="cd00146">
    <property type="entry name" value="PKD"/>
    <property type="match status" value="1"/>
</dbReference>
<feature type="domain" description="Peptidase M14" evidence="7">
    <location>
        <begin position="144"/>
        <end position="447"/>
    </location>
</feature>
<dbReference type="Gene3D" id="2.60.40.10">
    <property type="entry name" value="Immunoglobulins"/>
    <property type="match status" value="1"/>
</dbReference>
<dbReference type="InterPro" id="IPR007280">
    <property type="entry name" value="Peptidase_C_arc/bac"/>
</dbReference>
<dbReference type="InterPro" id="IPR013783">
    <property type="entry name" value="Ig-like_fold"/>
</dbReference>
<evidence type="ECO:0000259" key="7">
    <source>
        <dbReference type="PROSITE" id="PS52035"/>
    </source>
</evidence>
<dbReference type="PRINTS" id="PR00765">
    <property type="entry name" value="CRBOXYPTASEA"/>
</dbReference>
<dbReference type="PROSITE" id="PS52035">
    <property type="entry name" value="PEPTIDASE_M14"/>
    <property type="match status" value="1"/>
</dbReference>
<comment type="cofactor">
    <cofactor evidence="2">
        <name>Zn(2+)</name>
        <dbReference type="ChEBI" id="CHEBI:29105"/>
    </cofactor>
</comment>
<reference evidence="8 9" key="1">
    <citation type="submission" date="2021-11" db="EMBL/GenBank/DDBJ databases">
        <authorList>
            <person name="Liang Q."/>
            <person name="Mou H."/>
            <person name="Liu Z."/>
        </authorList>
    </citation>
    <scope>NUCLEOTIDE SEQUENCE [LARGE SCALE GENOMIC DNA]</scope>
    <source>
        <strain evidence="8 9">CHU3</strain>
    </source>
</reference>
<dbReference type="Gene3D" id="3.40.630.10">
    <property type="entry name" value="Zn peptidases"/>
    <property type="match status" value="1"/>
</dbReference>
<evidence type="ECO:0000256" key="2">
    <source>
        <dbReference type="ARBA" id="ARBA00001947"/>
    </source>
</evidence>
<organism evidence="8 9">
    <name type="scientific">Roseateles oligotrophus</name>
    <dbReference type="NCBI Taxonomy" id="1769250"/>
    <lineage>
        <taxon>Bacteria</taxon>
        <taxon>Pseudomonadati</taxon>
        <taxon>Pseudomonadota</taxon>
        <taxon>Betaproteobacteria</taxon>
        <taxon>Burkholderiales</taxon>
        <taxon>Sphaerotilaceae</taxon>
        <taxon>Roseateles</taxon>
    </lineage>
</organism>
<protein>
    <submittedName>
        <fullName evidence="8">PKD domain-containing protein</fullName>
    </submittedName>
</protein>
<gene>
    <name evidence="8" type="ORF">LNV07_12160</name>
</gene>
<evidence type="ECO:0000256" key="5">
    <source>
        <dbReference type="SAM" id="SignalP"/>
    </source>
</evidence>
<dbReference type="Proteomes" id="UP001209701">
    <property type="component" value="Unassembled WGS sequence"/>
</dbReference>
<feature type="domain" description="PKD" evidence="6">
    <location>
        <begin position="585"/>
        <end position="664"/>
    </location>
</feature>
<dbReference type="InterPro" id="IPR000601">
    <property type="entry name" value="PKD_dom"/>
</dbReference>
<dbReference type="SMART" id="SM00089">
    <property type="entry name" value="PKD"/>
    <property type="match status" value="1"/>
</dbReference>
<dbReference type="PANTHER" id="PTHR11705:SF119">
    <property type="entry name" value="OS02G0119300 PROTEIN"/>
    <property type="match status" value="1"/>
</dbReference>
<dbReference type="SMART" id="SM00631">
    <property type="entry name" value="Zn_pept"/>
    <property type="match status" value="1"/>
</dbReference>
<evidence type="ECO:0000313" key="8">
    <source>
        <dbReference type="EMBL" id="MCV2368836.1"/>
    </source>
</evidence>
<feature type="signal peptide" evidence="5">
    <location>
        <begin position="1"/>
        <end position="27"/>
    </location>
</feature>
<evidence type="ECO:0000313" key="9">
    <source>
        <dbReference type="Proteomes" id="UP001209701"/>
    </source>
</evidence>
<sequence length="772" mass="82769">MNKNRQTSALLRSALGTAALLALQALPQFTLDAAAQAHSISGQASEPRVVMRAYFRDIAQAQAIAHSRFETLESKYERGYVIVNVNPSELRELRALGFSLEPDPKWLARQQAQARFESQQRLRQQGQGGVTSPEPFAGIPSYTCYPTVEEVFSSADALIAAKPSLASWIDIGDSWEKKQNSIKGYDLRVLKLTNKAVGGIKPKLFINAGIHAREYATTPLVLEFAKRLVNGHGVDADMSWILDHHEVHLLLVTNPDGRKKAETGLLWRKNTNTNYCGANSNSRGADLNRNFGFDWFGTPAGSSGNACAETYRGPNAASEPETQAVEAYIRSLWTDKRGPNRNDPAPPDTGGIHLDIHSHGRLLLWPWGSNGSPSANDQQLATLGRKFAFFNNHTPERSLDLYETDGTSDGPSYGELGVAAYTFELGTAFFEQCSYYNNTLLPGNLQALIYAAKVLRTPYKTPAGPDALNVSVSGLASVGITPGTPVVITAKINDTRYNNSKGVEPSQAIAGAEVYVDLPPWLRGSKAQSMSATDGAFDTPIEAVRGSIDTSHWRSGQHLVYVRGRDAANNWGAFSAAFINIDSAASTAPVAAFGVSSIERSASFTDRSLDNGTITARQWSFGDGQSSSLANPTHDYAADGTYAVTLNVTDDEGKSASVSKNVTVAADGIPVLLNGQILSGLSAATNAWVFYKIKLPAGTSNFSVNSSGGSGDLDLYVQYGQAPDAGNNVCAKESNGNSESCSLSNPPAGYAYIGLFAYAAYNGVTLKVNYTP</sequence>
<dbReference type="Pfam" id="PF04151">
    <property type="entry name" value="PPC"/>
    <property type="match status" value="1"/>
</dbReference>
<dbReference type="CDD" id="cd06226">
    <property type="entry name" value="M14_CPT_like"/>
    <property type="match status" value="1"/>
</dbReference>
<evidence type="ECO:0000256" key="3">
    <source>
        <dbReference type="ARBA" id="ARBA00005988"/>
    </source>
</evidence>
<dbReference type="Pfam" id="PF18911">
    <property type="entry name" value="PKD_4"/>
    <property type="match status" value="1"/>
</dbReference>
<keyword evidence="5" id="KW-0732">Signal</keyword>
<keyword evidence="9" id="KW-1185">Reference proteome</keyword>
<evidence type="ECO:0000259" key="6">
    <source>
        <dbReference type="PROSITE" id="PS50093"/>
    </source>
</evidence>
<dbReference type="InterPro" id="IPR022409">
    <property type="entry name" value="PKD/Chitinase_dom"/>
</dbReference>
<evidence type="ECO:0000256" key="4">
    <source>
        <dbReference type="PROSITE-ProRule" id="PRU01379"/>
    </source>
</evidence>
<dbReference type="Gene3D" id="2.60.120.380">
    <property type="match status" value="1"/>
</dbReference>
<accession>A0ABT2YFQ0</accession>
<name>A0ABT2YFQ0_9BURK</name>
<dbReference type="PANTHER" id="PTHR11705">
    <property type="entry name" value="PROTEASE FAMILY M14 CARBOXYPEPTIDASE A,B"/>
    <property type="match status" value="1"/>
</dbReference>
<dbReference type="InterPro" id="IPR000834">
    <property type="entry name" value="Peptidase_M14"/>
</dbReference>
<comment type="cofactor">
    <cofactor evidence="1">
        <name>Ca(2+)</name>
        <dbReference type="ChEBI" id="CHEBI:29108"/>
    </cofactor>
</comment>